<evidence type="ECO:0000256" key="1">
    <source>
        <dbReference type="SAM" id="Phobius"/>
    </source>
</evidence>
<reference evidence="2 3" key="1">
    <citation type="submission" date="2018-05" db="EMBL/GenBank/DDBJ databases">
        <authorList>
            <person name="Goeker M."/>
            <person name="Huntemann M."/>
            <person name="Clum A."/>
            <person name="Pillay M."/>
            <person name="Palaniappan K."/>
            <person name="Varghese N."/>
            <person name="Mikhailova N."/>
            <person name="Stamatis D."/>
            <person name="Reddy T."/>
            <person name="Daum C."/>
            <person name="Shapiro N."/>
            <person name="Ivanova N."/>
            <person name="Kyrpides N."/>
            <person name="Woyke T."/>
        </authorList>
    </citation>
    <scope>NUCLEOTIDE SEQUENCE [LARGE SCALE GENOMIC DNA]</scope>
    <source>
        <strain evidence="2 3">DSM 26524</strain>
    </source>
</reference>
<dbReference type="AlphaFoldDB" id="A0AB73T4B5"/>
<organism evidence="2 3">
    <name type="scientific">Murimonas intestini</name>
    <dbReference type="NCBI Taxonomy" id="1337051"/>
    <lineage>
        <taxon>Bacteria</taxon>
        <taxon>Bacillati</taxon>
        <taxon>Bacillota</taxon>
        <taxon>Clostridia</taxon>
        <taxon>Lachnospirales</taxon>
        <taxon>Lachnospiraceae</taxon>
        <taxon>Murimonas</taxon>
    </lineage>
</organism>
<accession>A0AB73T4B5</accession>
<feature type="transmembrane region" description="Helical" evidence="1">
    <location>
        <begin position="124"/>
        <end position="145"/>
    </location>
</feature>
<feature type="transmembrane region" description="Helical" evidence="1">
    <location>
        <begin position="90"/>
        <end position="112"/>
    </location>
</feature>
<feature type="transmembrane region" description="Helical" evidence="1">
    <location>
        <begin position="20"/>
        <end position="41"/>
    </location>
</feature>
<keyword evidence="1" id="KW-0472">Membrane</keyword>
<dbReference type="Proteomes" id="UP000245412">
    <property type="component" value="Unassembled WGS sequence"/>
</dbReference>
<evidence type="ECO:0000313" key="2">
    <source>
        <dbReference type="EMBL" id="PWJ76053.1"/>
    </source>
</evidence>
<evidence type="ECO:0000313" key="3">
    <source>
        <dbReference type="Proteomes" id="UP000245412"/>
    </source>
</evidence>
<gene>
    <name evidence="2" type="ORF">C7383_10587</name>
</gene>
<keyword evidence="1" id="KW-0812">Transmembrane</keyword>
<comment type="caution">
    <text evidence="2">The sequence shown here is derived from an EMBL/GenBank/DDBJ whole genome shotgun (WGS) entry which is preliminary data.</text>
</comment>
<keyword evidence="1" id="KW-1133">Transmembrane helix</keyword>
<feature type="transmembrane region" description="Helical" evidence="1">
    <location>
        <begin position="224"/>
        <end position="243"/>
    </location>
</feature>
<keyword evidence="3" id="KW-1185">Reference proteome</keyword>
<dbReference type="InterPro" id="IPR011397">
    <property type="entry name" value="YhfC"/>
</dbReference>
<feature type="transmembrane region" description="Helical" evidence="1">
    <location>
        <begin position="249"/>
        <end position="270"/>
    </location>
</feature>
<feature type="transmembrane region" description="Helical" evidence="1">
    <location>
        <begin position="199"/>
        <end position="217"/>
    </location>
</feature>
<name>A0AB73T4B5_9FIRM</name>
<feature type="transmembrane region" description="Helical" evidence="1">
    <location>
        <begin position="53"/>
        <end position="78"/>
    </location>
</feature>
<protein>
    <submittedName>
        <fullName evidence="2">Membrane protein YhfC</fullName>
    </submittedName>
</protein>
<dbReference type="Pfam" id="PF10086">
    <property type="entry name" value="YhfC"/>
    <property type="match status" value="1"/>
</dbReference>
<proteinExistence type="predicted"/>
<dbReference type="EMBL" id="QGGY01000005">
    <property type="protein sequence ID" value="PWJ76053.1"/>
    <property type="molecule type" value="Genomic_DNA"/>
</dbReference>
<sequence>MSFLPFAAASANPEAVPSIALVFMGISLALIIAVPIALFFYIKKRFMLNPRALLNGVLVFLAAGMLLPQLASIGLAAIPGLGDTLRSNNVLAGIVMSLVLAAFQMAGLFIGAKVLMKNAGFGSYVFFGLGFTAIEAFMQTATNLFSYLSLAMSVNQVGATQLIQDLKESNPEQAEEGAKALYDFIGAPAVNYLSYGLDSTMKVIFIICVAVLLFAALSKIGPKYMAALALGFVFLYNVPNLLFQAGLYSSIWVAEALYLVVTAVTVFYTYKFVKENMPQELENLTRKINKYAPPQKKFPKFNIPKD</sequence>
<dbReference type="RefSeq" id="WP_187374275.1">
    <property type="nucleotide sequence ID" value="NZ_CABJAT010000005.1"/>
</dbReference>